<dbReference type="NCBIfam" id="TIGR02464">
    <property type="entry name" value="ribofla_fusion"/>
    <property type="match status" value="1"/>
</dbReference>
<dbReference type="OrthoDB" id="206452at2759"/>
<comment type="caution">
    <text evidence="2">The sequence shown here is derived from an EMBL/GenBank/DDBJ whole genome shotgun (WGS) entry which is preliminary data.</text>
</comment>
<proteinExistence type="predicted"/>
<dbReference type="InterPro" id="IPR037238">
    <property type="entry name" value="YbiA-like_sf"/>
</dbReference>
<feature type="domain" description="NADAR" evidence="1">
    <location>
        <begin position="19"/>
        <end position="149"/>
    </location>
</feature>
<dbReference type="CDD" id="cd15457">
    <property type="entry name" value="NADAR"/>
    <property type="match status" value="1"/>
</dbReference>
<dbReference type="Pfam" id="PF08719">
    <property type="entry name" value="NADAR"/>
    <property type="match status" value="1"/>
</dbReference>
<reference evidence="2 3" key="1">
    <citation type="submission" date="2016-11" db="EMBL/GenBank/DDBJ databases">
        <title>The macronuclear genome of Stentor coeruleus: a giant cell with tiny introns.</title>
        <authorList>
            <person name="Slabodnick M."/>
            <person name="Ruby J.G."/>
            <person name="Reiff S.B."/>
            <person name="Swart E.C."/>
            <person name="Gosai S."/>
            <person name="Prabakaran S."/>
            <person name="Witkowska E."/>
            <person name="Larue G.E."/>
            <person name="Fisher S."/>
            <person name="Freeman R.M."/>
            <person name="Gunawardena J."/>
            <person name="Chu W."/>
            <person name="Stover N.A."/>
            <person name="Gregory B.D."/>
            <person name="Nowacki M."/>
            <person name="Derisi J."/>
            <person name="Roy S.W."/>
            <person name="Marshall W.F."/>
            <person name="Sood P."/>
        </authorList>
    </citation>
    <scope>NUCLEOTIDE SEQUENCE [LARGE SCALE GENOMIC DNA]</scope>
    <source>
        <strain evidence="2">WM001</strain>
    </source>
</reference>
<sequence>MSNSKPIFFGVGKIGKKIDQSASFLCNFYESPFTFNGFVYKTVEHYFQSEKTQDAKAKHSIINAKTPKKAKQLGNTCKLDVENWRKINESVMLKGLELKFSQNSDLKDKLIATGSNELREYSRSDKFWGGSLKNSQNKLGKLLMTLREKYLEKES</sequence>
<name>A0A1R2B5A3_9CILI</name>
<dbReference type="EMBL" id="MPUH01000944">
    <property type="protein sequence ID" value="OMJ71926.1"/>
    <property type="molecule type" value="Genomic_DNA"/>
</dbReference>
<organism evidence="2 3">
    <name type="scientific">Stentor coeruleus</name>
    <dbReference type="NCBI Taxonomy" id="5963"/>
    <lineage>
        <taxon>Eukaryota</taxon>
        <taxon>Sar</taxon>
        <taxon>Alveolata</taxon>
        <taxon>Ciliophora</taxon>
        <taxon>Postciliodesmatophora</taxon>
        <taxon>Heterotrichea</taxon>
        <taxon>Heterotrichida</taxon>
        <taxon>Stentoridae</taxon>
        <taxon>Stentor</taxon>
    </lineage>
</organism>
<accession>A0A1R2B5A3</accession>
<evidence type="ECO:0000313" key="2">
    <source>
        <dbReference type="EMBL" id="OMJ71926.1"/>
    </source>
</evidence>
<evidence type="ECO:0000313" key="3">
    <source>
        <dbReference type="Proteomes" id="UP000187209"/>
    </source>
</evidence>
<dbReference type="Proteomes" id="UP000187209">
    <property type="component" value="Unassembled WGS sequence"/>
</dbReference>
<gene>
    <name evidence="2" type="ORF">SteCoe_29740</name>
</gene>
<dbReference type="SUPFAM" id="SSF143990">
    <property type="entry name" value="YbiA-like"/>
    <property type="match status" value="1"/>
</dbReference>
<dbReference type="Gene3D" id="1.10.357.40">
    <property type="entry name" value="YbiA-like"/>
    <property type="match status" value="1"/>
</dbReference>
<keyword evidence="3" id="KW-1185">Reference proteome</keyword>
<dbReference type="InterPro" id="IPR012816">
    <property type="entry name" value="NADAR"/>
</dbReference>
<evidence type="ECO:0000259" key="1">
    <source>
        <dbReference type="Pfam" id="PF08719"/>
    </source>
</evidence>
<protein>
    <recommendedName>
        <fullName evidence="1">NADAR domain-containing protein</fullName>
    </recommendedName>
</protein>
<dbReference type="AlphaFoldDB" id="A0A1R2B5A3"/>